<dbReference type="SUPFAM" id="SSF54637">
    <property type="entry name" value="Thioesterase/thiol ester dehydrase-isomerase"/>
    <property type="match status" value="1"/>
</dbReference>
<dbReference type="GO" id="GO:0019171">
    <property type="term" value="F:(3R)-hydroxyacyl-[acyl-carrier-protein] dehydratase activity"/>
    <property type="evidence" value="ECO:0007669"/>
    <property type="project" value="TreeGrafter"/>
</dbReference>
<dbReference type="CDD" id="cd03441">
    <property type="entry name" value="R_hydratase_like"/>
    <property type="match status" value="1"/>
</dbReference>
<dbReference type="InterPro" id="IPR016709">
    <property type="entry name" value="HadA-like"/>
</dbReference>
<dbReference type="InterPro" id="IPR029069">
    <property type="entry name" value="HotDog_dom_sf"/>
</dbReference>
<dbReference type="InterPro" id="IPR050965">
    <property type="entry name" value="UPF0336/Enoyl-CoA_hydratase"/>
</dbReference>
<reference evidence="2 3" key="1">
    <citation type="journal article" date="2013" name="Biodegradation">
        <title>Quantitative proteomic analysis of ibuprofen-degrading Patulibacter sp. strain I11.</title>
        <authorList>
            <person name="Almeida B."/>
            <person name="Kjeldal H."/>
            <person name="Lolas I."/>
            <person name="Knudsen A.D."/>
            <person name="Carvalho G."/>
            <person name="Nielsen K.L."/>
            <person name="Barreto Crespo M.T."/>
            <person name="Stensballe A."/>
            <person name="Nielsen J.L."/>
        </authorList>
    </citation>
    <scope>NUCLEOTIDE SEQUENCE [LARGE SCALE GENOMIC DNA]</scope>
    <source>
        <strain evidence="2 3">I11</strain>
    </source>
</reference>
<dbReference type="PANTHER" id="PTHR43437">
    <property type="entry name" value="HYDROXYACYL-THIOESTER DEHYDRATASE TYPE 2, MITOCHONDRIAL-RELATED"/>
    <property type="match status" value="1"/>
</dbReference>
<name>H0E6J8_9ACTN</name>
<dbReference type="Gene3D" id="3.10.129.10">
    <property type="entry name" value="Hotdog Thioesterase"/>
    <property type="match status" value="1"/>
</dbReference>
<dbReference type="Proteomes" id="UP000005143">
    <property type="component" value="Unassembled WGS sequence"/>
</dbReference>
<dbReference type="PIRSF" id="PIRSF018072">
    <property type="entry name" value="UCP018072"/>
    <property type="match status" value="1"/>
</dbReference>
<proteinExistence type="predicted"/>
<sequence>MADSTAPVGKQYPPLTYVVGREKIREYARAVGETDPLYLDLAAARAAGHADLVAPPMFVVVYASEPLGRAMFDPEVGIDFPRLVHGGQEFRWERPLIAGEEVTTVVTLDEVRQLESANLTYYVFGHRSTVAGELVSTGVWTNIVRGAA</sequence>
<dbReference type="AlphaFoldDB" id="H0E6J8"/>
<evidence type="ECO:0000313" key="2">
    <source>
        <dbReference type="EMBL" id="EHN10697.1"/>
    </source>
</evidence>
<feature type="domain" description="FAS1-like dehydratase" evidence="1">
    <location>
        <begin position="8"/>
        <end position="135"/>
    </location>
</feature>
<evidence type="ECO:0000259" key="1">
    <source>
        <dbReference type="Pfam" id="PF13452"/>
    </source>
</evidence>
<comment type="caution">
    <text evidence="2">The sequence shown here is derived from an EMBL/GenBank/DDBJ whole genome shotgun (WGS) entry which is preliminary data.</text>
</comment>
<organism evidence="2 3">
    <name type="scientific">Patulibacter medicamentivorans</name>
    <dbReference type="NCBI Taxonomy" id="1097667"/>
    <lineage>
        <taxon>Bacteria</taxon>
        <taxon>Bacillati</taxon>
        <taxon>Actinomycetota</taxon>
        <taxon>Thermoleophilia</taxon>
        <taxon>Solirubrobacterales</taxon>
        <taxon>Patulibacteraceae</taxon>
        <taxon>Patulibacter</taxon>
    </lineage>
</organism>
<accession>H0E6J8</accession>
<keyword evidence="3" id="KW-1185">Reference proteome</keyword>
<dbReference type="PATRIC" id="fig|1097667.3.peg.2429"/>
<dbReference type="Pfam" id="PF13452">
    <property type="entry name" value="FAS1_DH_region"/>
    <property type="match status" value="1"/>
</dbReference>
<evidence type="ECO:0000313" key="3">
    <source>
        <dbReference type="Proteomes" id="UP000005143"/>
    </source>
</evidence>
<dbReference type="PANTHER" id="PTHR43437:SF3">
    <property type="entry name" value="HYDROXYACYL-THIOESTER DEHYDRATASE TYPE 2, MITOCHONDRIAL"/>
    <property type="match status" value="1"/>
</dbReference>
<gene>
    <name evidence="2" type="ORF">PAI11_24480</name>
</gene>
<dbReference type="InterPro" id="IPR039569">
    <property type="entry name" value="FAS1-like_DH_region"/>
</dbReference>
<dbReference type="EMBL" id="AGUD01000205">
    <property type="protein sequence ID" value="EHN10697.1"/>
    <property type="molecule type" value="Genomic_DNA"/>
</dbReference>
<protein>
    <recommendedName>
        <fullName evidence="1">FAS1-like dehydratase domain-containing protein</fullName>
    </recommendedName>
</protein>
<dbReference type="GO" id="GO:0006633">
    <property type="term" value="P:fatty acid biosynthetic process"/>
    <property type="evidence" value="ECO:0007669"/>
    <property type="project" value="TreeGrafter"/>
</dbReference>
<dbReference type="RefSeq" id="WP_007575422.1">
    <property type="nucleotide sequence ID" value="NZ_AGUD01000205.1"/>
</dbReference>